<reference evidence="1 2" key="1">
    <citation type="submission" date="2020-03" db="EMBL/GenBank/DDBJ databases">
        <title>Whole genome shotgun sequence of Phytohabitans rumicis NBRC 108638.</title>
        <authorList>
            <person name="Komaki H."/>
            <person name="Tamura T."/>
        </authorList>
    </citation>
    <scope>NUCLEOTIDE SEQUENCE [LARGE SCALE GENOMIC DNA]</scope>
    <source>
        <strain evidence="1 2">NBRC 108638</strain>
    </source>
</reference>
<proteinExistence type="predicted"/>
<comment type="caution">
    <text evidence="1">The sequence shown here is derived from an EMBL/GenBank/DDBJ whole genome shotgun (WGS) entry which is preliminary data.</text>
</comment>
<dbReference type="EMBL" id="BLPG01000001">
    <property type="protein sequence ID" value="GFJ91317.1"/>
    <property type="molecule type" value="Genomic_DNA"/>
</dbReference>
<organism evidence="1 2">
    <name type="scientific">Phytohabitans rumicis</name>
    <dbReference type="NCBI Taxonomy" id="1076125"/>
    <lineage>
        <taxon>Bacteria</taxon>
        <taxon>Bacillati</taxon>
        <taxon>Actinomycetota</taxon>
        <taxon>Actinomycetes</taxon>
        <taxon>Micromonosporales</taxon>
        <taxon>Micromonosporaceae</taxon>
    </lineage>
</organism>
<evidence type="ECO:0000313" key="1">
    <source>
        <dbReference type="EMBL" id="GFJ91317.1"/>
    </source>
</evidence>
<accession>A0A6V8LB75</accession>
<protein>
    <submittedName>
        <fullName evidence="1">Uncharacterized protein</fullName>
    </submittedName>
</protein>
<name>A0A6V8LB75_9ACTN</name>
<dbReference type="AlphaFoldDB" id="A0A6V8LB75"/>
<gene>
    <name evidence="1" type="ORF">Prum_049590</name>
</gene>
<reference evidence="1 2" key="2">
    <citation type="submission" date="2020-03" db="EMBL/GenBank/DDBJ databases">
        <authorList>
            <person name="Ichikawa N."/>
            <person name="Kimura A."/>
            <person name="Kitahashi Y."/>
            <person name="Uohara A."/>
        </authorList>
    </citation>
    <scope>NUCLEOTIDE SEQUENCE [LARGE SCALE GENOMIC DNA]</scope>
    <source>
        <strain evidence="1 2">NBRC 108638</strain>
    </source>
</reference>
<dbReference type="Proteomes" id="UP000482960">
    <property type="component" value="Unassembled WGS sequence"/>
</dbReference>
<keyword evidence="2" id="KW-1185">Reference proteome</keyword>
<evidence type="ECO:0000313" key="2">
    <source>
        <dbReference type="Proteomes" id="UP000482960"/>
    </source>
</evidence>
<dbReference type="RefSeq" id="WP_173078438.1">
    <property type="nucleotide sequence ID" value="NZ_BAABJB010000010.1"/>
</dbReference>
<sequence length="59" mass="6596">MVFGIALVLSGAAVLFGLRRALWPRIPDEPPVELDHDYDAQPIYVPADRGTIYVSEIRD</sequence>